<dbReference type="SMART" id="SM00400">
    <property type="entry name" value="ZnF_CHCC"/>
    <property type="match status" value="1"/>
</dbReference>
<dbReference type="InterPro" id="IPR037068">
    <property type="entry name" value="DNA_primase_core_N_sf"/>
</dbReference>
<dbReference type="Pfam" id="PF08275">
    <property type="entry name" value="DNAG_N"/>
    <property type="match status" value="1"/>
</dbReference>
<keyword evidence="11 12" id="KW-0804">Transcription</keyword>
<keyword evidence="5 12" id="KW-0235">DNA replication</keyword>
<keyword evidence="1 12" id="KW-0240">DNA-directed RNA polymerase</keyword>
<proteinExistence type="inferred from homology"/>
<dbReference type="GO" id="GO:0000428">
    <property type="term" value="C:DNA-directed RNA polymerase complex"/>
    <property type="evidence" value="ECO:0007669"/>
    <property type="project" value="UniProtKB-KW"/>
</dbReference>
<keyword evidence="3 12" id="KW-0808">Transferase</keyword>
<dbReference type="InterPro" id="IPR050219">
    <property type="entry name" value="DnaG_primase"/>
</dbReference>
<dbReference type="PATRIC" id="fig|1276227.3.peg.328"/>
<keyword evidence="17" id="KW-1185">Reference proteome</keyword>
<dbReference type="KEGG" id="scr:SCHRY_v1c03290"/>
<dbReference type="FunFam" id="3.90.580.10:FF:000001">
    <property type="entry name" value="DNA primase"/>
    <property type="match status" value="1"/>
</dbReference>
<dbReference type="EMBL" id="CP005077">
    <property type="protein sequence ID" value="AGM24914.1"/>
    <property type="molecule type" value="Genomic_DNA"/>
</dbReference>
<dbReference type="GO" id="GO:0005737">
    <property type="term" value="C:cytoplasm"/>
    <property type="evidence" value="ECO:0007669"/>
    <property type="project" value="TreeGrafter"/>
</dbReference>
<accession>R4UAH4</accession>
<feature type="zinc finger region" description="CHC2-type" evidence="12 14">
    <location>
        <begin position="39"/>
        <end position="63"/>
    </location>
</feature>
<keyword evidence="2 12" id="KW-0639">Primosome</keyword>
<dbReference type="Pfam" id="PF01807">
    <property type="entry name" value="Zn_ribbon_DnaG"/>
    <property type="match status" value="1"/>
</dbReference>
<evidence type="ECO:0000256" key="10">
    <source>
        <dbReference type="ARBA" id="ARBA00023125"/>
    </source>
</evidence>
<dbReference type="Gene3D" id="3.90.980.10">
    <property type="entry name" value="DNA primase, catalytic core, N-terminal domain"/>
    <property type="match status" value="1"/>
</dbReference>
<evidence type="ECO:0000256" key="1">
    <source>
        <dbReference type="ARBA" id="ARBA00022478"/>
    </source>
</evidence>
<dbReference type="InterPro" id="IPR006171">
    <property type="entry name" value="TOPRIM_dom"/>
</dbReference>
<dbReference type="SUPFAM" id="SSF57783">
    <property type="entry name" value="Zinc beta-ribbon"/>
    <property type="match status" value="1"/>
</dbReference>
<evidence type="ECO:0000256" key="8">
    <source>
        <dbReference type="ARBA" id="ARBA00022833"/>
    </source>
</evidence>
<keyword evidence="7 12" id="KW-0863">Zinc-finger</keyword>
<comment type="similarity">
    <text evidence="12 13">Belongs to the DnaG primase family.</text>
</comment>
<protein>
    <recommendedName>
        <fullName evidence="12 13">DNA primase</fullName>
        <ecNumber evidence="12">2.7.7.101</ecNumber>
    </recommendedName>
</protein>
<dbReference type="InterPro" id="IPR019475">
    <property type="entry name" value="DNA_primase_DnaB-bd"/>
</dbReference>
<dbReference type="PROSITE" id="PS50880">
    <property type="entry name" value="TOPRIM"/>
    <property type="match status" value="1"/>
</dbReference>
<dbReference type="Gene3D" id="3.40.1360.10">
    <property type="match status" value="1"/>
</dbReference>
<evidence type="ECO:0000256" key="9">
    <source>
        <dbReference type="ARBA" id="ARBA00022842"/>
    </source>
</evidence>
<dbReference type="eggNOG" id="COG0358">
    <property type="taxonomic scope" value="Bacteria"/>
</dbReference>
<dbReference type="CDD" id="cd03364">
    <property type="entry name" value="TOPRIM_DnaG_primases"/>
    <property type="match status" value="1"/>
</dbReference>
<dbReference type="PANTHER" id="PTHR30313">
    <property type="entry name" value="DNA PRIMASE"/>
    <property type="match status" value="1"/>
</dbReference>
<evidence type="ECO:0000313" key="16">
    <source>
        <dbReference type="EMBL" id="AGM24914.1"/>
    </source>
</evidence>
<evidence type="ECO:0000256" key="13">
    <source>
        <dbReference type="PIRNR" id="PIRNR002811"/>
    </source>
</evidence>
<gene>
    <name evidence="16" type="primary">dnaG1</name>
    <name evidence="12" type="synonym">dnaG</name>
    <name evidence="16" type="ORF">SCHRY_v1c03290</name>
</gene>
<keyword evidence="9" id="KW-0460">Magnesium</keyword>
<dbReference type="Gene3D" id="3.90.580.10">
    <property type="entry name" value="Zinc finger, CHC2-type domain"/>
    <property type="match status" value="1"/>
</dbReference>
<dbReference type="GO" id="GO:0003899">
    <property type="term" value="F:DNA-directed RNA polymerase activity"/>
    <property type="evidence" value="ECO:0007669"/>
    <property type="project" value="UniProtKB-UniRule"/>
</dbReference>
<dbReference type="OrthoDB" id="9803773at2"/>
<comment type="cofactor">
    <cofactor evidence="12 13 14">
        <name>Zn(2+)</name>
        <dbReference type="ChEBI" id="CHEBI:29105"/>
    </cofactor>
    <text evidence="12 13 14">Binds 1 zinc ion per monomer.</text>
</comment>
<evidence type="ECO:0000259" key="15">
    <source>
        <dbReference type="PROSITE" id="PS50880"/>
    </source>
</evidence>
<reference evidence="16 17" key="1">
    <citation type="journal article" date="2013" name="Genome Biol. Evol.">
        <title>Complete genomes of two dipteran-associated spiroplasmas provided insights into the origin, dynamics, and impacts of viral invasion in spiroplasma.</title>
        <authorList>
            <person name="Ku C."/>
            <person name="Lo W.S."/>
            <person name="Chen L.L."/>
            <person name="Kuo C.H."/>
        </authorList>
    </citation>
    <scope>NUCLEOTIDE SEQUENCE [LARGE SCALE GENOMIC DNA]</scope>
    <source>
        <strain evidence="16 17">DF-1</strain>
    </source>
</reference>
<evidence type="ECO:0000256" key="7">
    <source>
        <dbReference type="ARBA" id="ARBA00022771"/>
    </source>
</evidence>
<dbReference type="HAMAP" id="MF_00974">
    <property type="entry name" value="DNA_primase_DnaG"/>
    <property type="match status" value="1"/>
</dbReference>
<evidence type="ECO:0000256" key="5">
    <source>
        <dbReference type="ARBA" id="ARBA00022705"/>
    </source>
</evidence>
<keyword evidence="10 12" id="KW-0238">DNA-binding</keyword>
<dbReference type="GO" id="GO:0003677">
    <property type="term" value="F:DNA binding"/>
    <property type="evidence" value="ECO:0007669"/>
    <property type="project" value="UniProtKB-KW"/>
</dbReference>
<dbReference type="GO" id="GO:0008270">
    <property type="term" value="F:zinc ion binding"/>
    <property type="evidence" value="ECO:0007669"/>
    <property type="project" value="UniProtKB-UniRule"/>
</dbReference>
<organism evidence="16 17">
    <name type="scientific">Spiroplasma chrysopicola DF-1</name>
    <dbReference type="NCBI Taxonomy" id="1276227"/>
    <lineage>
        <taxon>Bacteria</taxon>
        <taxon>Bacillati</taxon>
        <taxon>Mycoplasmatota</taxon>
        <taxon>Mollicutes</taxon>
        <taxon>Entomoplasmatales</taxon>
        <taxon>Spiroplasmataceae</taxon>
        <taxon>Spiroplasma</taxon>
    </lineage>
</organism>
<evidence type="ECO:0000256" key="2">
    <source>
        <dbReference type="ARBA" id="ARBA00022515"/>
    </source>
</evidence>
<evidence type="ECO:0000256" key="3">
    <source>
        <dbReference type="ARBA" id="ARBA00022679"/>
    </source>
</evidence>
<dbReference type="SMART" id="SM00493">
    <property type="entry name" value="TOPRIM"/>
    <property type="match status" value="1"/>
</dbReference>
<dbReference type="GO" id="GO:1990077">
    <property type="term" value="C:primosome complex"/>
    <property type="evidence" value="ECO:0007669"/>
    <property type="project" value="UniProtKB-KW"/>
</dbReference>
<evidence type="ECO:0000256" key="4">
    <source>
        <dbReference type="ARBA" id="ARBA00022695"/>
    </source>
</evidence>
<evidence type="ECO:0000256" key="14">
    <source>
        <dbReference type="PIRSR" id="PIRSR002811-1"/>
    </source>
</evidence>
<comment type="subunit">
    <text evidence="12">Monomer. Interacts with DnaB.</text>
</comment>
<keyword evidence="4 12" id="KW-0548">Nucleotidyltransferase</keyword>
<evidence type="ECO:0000256" key="6">
    <source>
        <dbReference type="ARBA" id="ARBA00022723"/>
    </source>
</evidence>
<dbReference type="STRING" id="1276227.SCHRY_v1c03290"/>
<dbReference type="RefSeq" id="WP_016338740.1">
    <property type="nucleotide sequence ID" value="NC_021280.1"/>
</dbReference>
<comment type="domain">
    <text evidence="12">Contains an N-terminal zinc-binding domain, a central core domain that contains the primase activity, and a C-terminal DnaB-binding domain.</text>
</comment>
<dbReference type="PANTHER" id="PTHR30313:SF2">
    <property type="entry name" value="DNA PRIMASE"/>
    <property type="match status" value="1"/>
</dbReference>
<dbReference type="Proteomes" id="UP000013964">
    <property type="component" value="Chromosome"/>
</dbReference>
<dbReference type="InterPro" id="IPR034151">
    <property type="entry name" value="TOPRIM_DnaG_bac"/>
</dbReference>
<dbReference type="Pfam" id="PF13155">
    <property type="entry name" value="Toprim_2"/>
    <property type="match status" value="1"/>
</dbReference>
<evidence type="ECO:0000256" key="12">
    <source>
        <dbReference type="HAMAP-Rule" id="MF_00974"/>
    </source>
</evidence>
<feature type="domain" description="Toprim" evidence="15">
    <location>
        <begin position="260"/>
        <end position="341"/>
    </location>
</feature>
<dbReference type="InterPro" id="IPR002694">
    <property type="entry name" value="Znf_CHC2"/>
</dbReference>
<dbReference type="PIRSF" id="PIRSF002811">
    <property type="entry name" value="DnaG"/>
    <property type="match status" value="1"/>
</dbReference>
<dbReference type="GO" id="GO:0006269">
    <property type="term" value="P:DNA replication, synthesis of primer"/>
    <property type="evidence" value="ECO:0007669"/>
    <property type="project" value="UniProtKB-UniRule"/>
</dbReference>
<evidence type="ECO:0000256" key="11">
    <source>
        <dbReference type="ARBA" id="ARBA00023163"/>
    </source>
</evidence>
<dbReference type="InterPro" id="IPR030846">
    <property type="entry name" value="DnaG_bac"/>
</dbReference>
<dbReference type="NCBIfam" id="TIGR01391">
    <property type="entry name" value="dnaG"/>
    <property type="match status" value="1"/>
</dbReference>
<dbReference type="InterPro" id="IPR036977">
    <property type="entry name" value="DNA_primase_Znf_CHC2"/>
</dbReference>
<dbReference type="InterPro" id="IPR013264">
    <property type="entry name" value="DNAG_N"/>
</dbReference>
<keyword evidence="8 12" id="KW-0862">Zinc</keyword>
<dbReference type="HOGENOM" id="CLU_013501_3_3_14"/>
<keyword evidence="6 12" id="KW-0479">Metal-binding</keyword>
<name>R4UAH4_9MOLU</name>
<comment type="catalytic activity">
    <reaction evidence="12">
        <text>ssDNA + n NTP = ssDNA/pppN(pN)n-1 hybrid + (n-1) diphosphate.</text>
        <dbReference type="EC" id="2.7.7.101"/>
    </reaction>
</comment>
<dbReference type="Pfam" id="PF10410">
    <property type="entry name" value="DnaB_bind"/>
    <property type="match status" value="1"/>
</dbReference>
<comment type="function">
    <text evidence="12 13">RNA polymerase that catalyzes the synthesis of short RNA molecules used as primers for DNA polymerase during DNA replication.</text>
</comment>
<dbReference type="EC" id="2.7.7.101" evidence="12"/>
<dbReference type="SUPFAM" id="SSF56731">
    <property type="entry name" value="DNA primase core"/>
    <property type="match status" value="1"/>
</dbReference>
<sequence length="637" mass="72717">MALISNEKIESIRSKVNIVEILSEYLQLEKRGRNFWAVCPFHQDSHPSMSISPEKQIYRCFACSAGGNVFTFLQEYKNISFIEALKIVAEKANVSLTELQNYQEVSRYSEEDKKIFAINELTKTFFMNNLQTKKGLPAKQYLEERDISNEDILAFDLGYADSNSQSLYNFLLKKGFTINEIEQAGLVNINGKGQIYDYFNDRVMFPIHDDENNIIGFSGRLVQEKTNLPKYLNTLETKVFKKEQVMYNFYRAKPFIKKSGNLILLEGYMDIISLNRMGIKNTVALMGTNLSDYHITTIKKVTPECIIFLDGDLPGVKASLKAAAKLLVNNFKVKVVYNETGKDPDELVKAGEEEFIKKIIVGANYPVNFAINYFMDKYNLEDANELAEFLTIVGNLVKVIPDPIEKELSINNLAKVTKLSPTAIATKIEHLKGNLKPVSTKGPVKPPGLVTKAPEPTGASNYFIPDEPSTVEPINPSAINEIILTWKPYRIKNLKRYTLAEEKMILQLLFSRQAMNFYQLKIGALNNNNYRLIANDIIDYYHRHLSAESVNINMLCDEINDGQLNAILMTILNKSTLKTKYNKKELEDYAILINDYANEKEIEILRKKMTEATTLEEKQVISNEVDMMNQRLKFKKG</sequence>
<dbReference type="AlphaFoldDB" id="R4UAH4"/>
<dbReference type="InterPro" id="IPR006295">
    <property type="entry name" value="DNA_primase_DnaG"/>
</dbReference>
<evidence type="ECO:0000313" key="17">
    <source>
        <dbReference type="Proteomes" id="UP000013964"/>
    </source>
</evidence>